<feature type="compositionally biased region" description="Pro residues" evidence="1">
    <location>
        <begin position="362"/>
        <end position="423"/>
    </location>
</feature>
<sequence length="664" mass="71428">MWSPFRSKSQPRMISMHEDVGEQRGPHTALAEDEPPPLGLWPYAADDRDFATQDLDFATQDLDSAAQDLDVATQDVDFATQDLDFATQDLDAVALGHERAAASSRRAPCRPSRACLPFLLAPPLLAAAYAAAAATAPPPPLLSPPSLAPSPLSLLAAAAATRAPPPPRAPPLHPPPGFDWSRCPSLRGLLNLKELPSAHGEAVWCGSGAGSQERARSKAACEAFYFPNRNGKLSRCEFRATDSVGGGVCLSRPIDVEPPCYDLFVPPPPPALPPSLPPPPQVLPPPQPLQPPRRPAAAPLPSAPSRAAPLASALRWNSTAPTPPLTPPPGGANVTAGWNATGRSFTPRAPLAPAAASRATPASPPFLPSPLAPPHPPLGPPLPLSPPPTLPPPPPPRLPPSAPPRAPPPAAPPLPPPSPPPPPRAKKTFFDHEQCTALMEDAQSRFHQLWNAEGWKLMAAGETPCWGRRGADFFDAAWDGRSCGRNWYTGNAGSLGQPDGGPDKRWVRPHFTAAAPALLGFDRNINWQCDGRDDYHAEACVKHNLNILSLYGNEVPYNMCRNLEWQICAAKGQLPGQETRTIIFSAAPNELRVHGGDFPLGACNSFAPLGCRRGYASADIFYLETCIYDTICRNRESFWRLRSGQAWHCELDFEGYQQLYKWFL</sequence>
<dbReference type="EMBL" id="JBGBPQ010000014">
    <property type="protein sequence ID" value="KAL1510991.1"/>
    <property type="molecule type" value="Genomic_DNA"/>
</dbReference>
<feature type="compositionally biased region" description="Low complexity" evidence="1">
    <location>
        <begin position="295"/>
        <end position="315"/>
    </location>
</feature>
<feature type="compositionally biased region" description="Polar residues" evidence="1">
    <location>
        <begin position="1"/>
        <end position="12"/>
    </location>
</feature>
<protein>
    <submittedName>
        <fullName evidence="2">Uncharacterized protein</fullName>
    </submittedName>
</protein>
<name>A0AB34J1G5_PRYPA</name>
<evidence type="ECO:0000313" key="2">
    <source>
        <dbReference type="EMBL" id="KAL1510991.1"/>
    </source>
</evidence>
<feature type="region of interest" description="Disordered" evidence="1">
    <location>
        <begin position="1"/>
        <end position="38"/>
    </location>
</feature>
<evidence type="ECO:0000313" key="3">
    <source>
        <dbReference type="Proteomes" id="UP001515480"/>
    </source>
</evidence>
<evidence type="ECO:0000256" key="1">
    <source>
        <dbReference type="SAM" id="MobiDB-lite"/>
    </source>
</evidence>
<feature type="region of interest" description="Disordered" evidence="1">
    <location>
        <begin position="271"/>
        <end position="428"/>
    </location>
</feature>
<proteinExistence type="predicted"/>
<reference evidence="2 3" key="1">
    <citation type="journal article" date="2024" name="Science">
        <title>Giant polyketide synthase enzymes in the biosynthesis of giant marine polyether toxins.</title>
        <authorList>
            <person name="Fallon T.R."/>
            <person name="Shende V.V."/>
            <person name="Wierzbicki I.H."/>
            <person name="Pendleton A.L."/>
            <person name="Watervoot N.F."/>
            <person name="Auber R.P."/>
            <person name="Gonzalez D.J."/>
            <person name="Wisecaver J.H."/>
            <person name="Moore B.S."/>
        </authorList>
    </citation>
    <scope>NUCLEOTIDE SEQUENCE [LARGE SCALE GENOMIC DNA]</scope>
    <source>
        <strain evidence="2 3">12B1</strain>
    </source>
</reference>
<feature type="compositionally biased region" description="Pro residues" evidence="1">
    <location>
        <begin position="271"/>
        <end position="294"/>
    </location>
</feature>
<feature type="compositionally biased region" description="Low complexity" evidence="1">
    <location>
        <begin position="346"/>
        <end position="361"/>
    </location>
</feature>
<feature type="compositionally biased region" description="Basic and acidic residues" evidence="1">
    <location>
        <begin position="15"/>
        <end position="25"/>
    </location>
</feature>
<keyword evidence="3" id="KW-1185">Reference proteome</keyword>
<organism evidence="2 3">
    <name type="scientific">Prymnesium parvum</name>
    <name type="common">Toxic golden alga</name>
    <dbReference type="NCBI Taxonomy" id="97485"/>
    <lineage>
        <taxon>Eukaryota</taxon>
        <taxon>Haptista</taxon>
        <taxon>Haptophyta</taxon>
        <taxon>Prymnesiophyceae</taxon>
        <taxon>Prymnesiales</taxon>
        <taxon>Prymnesiaceae</taxon>
        <taxon>Prymnesium</taxon>
    </lineage>
</organism>
<dbReference type="AlphaFoldDB" id="A0AB34J1G5"/>
<dbReference type="Proteomes" id="UP001515480">
    <property type="component" value="Unassembled WGS sequence"/>
</dbReference>
<feature type="compositionally biased region" description="Pro residues" evidence="1">
    <location>
        <begin position="321"/>
        <end position="330"/>
    </location>
</feature>
<gene>
    <name evidence="2" type="ORF">AB1Y20_005816</name>
</gene>
<comment type="caution">
    <text evidence="2">The sequence shown here is derived from an EMBL/GenBank/DDBJ whole genome shotgun (WGS) entry which is preliminary data.</text>
</comment>
<accession>A0AB34J1G5</accession>